<dbReference type="Proteomes" id="UP001143474">
    <property type="component" value="Unassembled WGS sequence"/>
</dbReference>
<accession>A0A9W6MGU3</accession>
<gene>
    <name evidence="1" type="ORF">GCM10017600_70120</name>
</gene>
<comment type="caution">
    <text evidence="1">The sequence shown here is derived from an EMBL/GenBank/DDBJ whole genome shotgun (WGS) entry which is preliminary data.</text>
</comment>
<evidence type="ECO:0000313" key="1">
    <source>
        <dbReference type="EMBL" id="GLK13601.1"/>
    </source>
</evidence>
<evidence type="ECO:0000313" key="2">
    <source>
        <dbReference type="Proteomes" id="UP001143474"/>
    </source>
</evidence>
<evidence type="ECO:0008006" key="3">
    <source>
        <dbReference type="Google" id="ProtNLM"/>
    </source>
</evidence>
<reference evidence="1" key="2">
    <citation type="submission" date="2023-01" db="EMBL/GenBank/DDBJ databases">
        <authorList>
            <person name="Sun Q."/>
            <person name="Evtushenko L."/>
        </authorList>
    </citation>
    <scope>NUCLEOTIDE SEQUENCE</scope>
    <source>
        <strain evidence="1">VKM Ac-2007</strain>
    </source>
</reference>
<dbReference type="AlphaFoldDB" id="A0A9W6MGU3"/>
<proteinExistence type="predicted"/>
<organism evidence="1 2">
    <name type="scientific">Streptosporangium carneum</name>
    <dbReference type="NCBI Taxonomy" id="47481"/>
    <lineage>
        <taxon>Bacteria</taxon>
        <taxon>Bacillati</taxon>
        <taxon>Actinomycetota</taxon>
        <taxon>Actinomycetes</taxon>
        <taxon>Streptosporangiales</taxon>
        <taxon>Streptosporangiaceae</taxon>
        <taxon>Streptosporangium</taxon>
    </lineage>
</organism>
<keyword evidence="2" id="KW-1185">Reference proteome</keyword>
<reference evidence="1" key="1">
    <citation type="journal article" date="2014" name="Int. J. Syst. Evol. Microbiol.">
        <title>Complete genome sequence of Corynebacterium casei LMG S-19264T (=DSM 44701T), isolated from a smear-ripened cheese.</title>
        <authorList>
            <consortium name="US DOE Joint Genome Institute (JGI-PGF)"/>
            <person name="Walter F."/>
            <person name="Albersmeier A."/>
            <person name="Kalinowski J."/>
            <person name="Ruckert C."/>
        </authorList>
    </citation>
    <scope>NUCLEOTIDE SEQUENCE</scope>
    <source>
        <strain evidence="1">VKM Ac-2007</strain>
    </source>
</reference>
<dbReference type="EMBL" id="BSEV01000024">
    <property type="protein sequence ID" value="GLK13601.1"/>
    <property type="molecule type" value="Genomic_DNA"/>
</dbReference>
<sequence length="257" mass="27829">MAYEGDRAGYVQMLAAATVAAGILRRPSAFALVASLGVLISNPGDMSKAAGEWRDPKLSGGADLDAIKEQLITLKGRIKNDGHWEGDAYNVFSTAVDDFAVQLDNAKRYRQGAGDTLDQTASLYHATFEVVRLIVYCMGIIAAVYIASKLYPPWGAAVELWVTGVLEKLDGIVKAIISRKLKAVGAVGILLWMLNGFQKDQERLFWGMQALPQQETDFTQVSLQYDKNGGLVQKPDTSAFNVPNMKGSSFIPGIPGL</sequence>
<dbReference type="RefSeq" id="WP_271221880.1">
    <property type="nucleotide sequence ID" value="NZ_BAAAVD010000038.1"/>
</dbReference>
<name>A0A9W6MGU3_9ACTN</name>
<protein>
    <recommendedName>
        <fullName evidence="3">WXG100 family type VII secretion target</fullName>
    </recommendedName>
</protein>